<dbReference type="AlphaFoldDB" id="A0A0F9LQW5"/>
<gene>
    <name evidence="1" type="ORF">LCGC14_1477660</name>
</gene>
<evidence type="ECO:0000313" key="1">
    <source>
        <dbReference type="EMBL" id="KKM66785.1"/>
    </source>
</evidence>
<reference evidence="1" key="1">
    <citation type="journal article" date="2015" name="Nature">
        <title>Complex archaea that bridge the gap between prokaryotes and eukaryotes.</title>
        <authorList>
            <person name="Spang A."/>
            <person name="Saw J.H."/>
            <person name="Jorgensen S.L."/>
            <person name="Zaremba-Niedzwiedzka K."/>
            <person name="Martijn J."/>
            <person name="Lind A.E."/>
            <person name="van Eijk R."/>
            <person name="Schleper C."/>
            <person name="Guy L."/>
            <person name="Ettema T.J."/>
        </authorList>
    </citation>
    <scope>NUCLEOTIDE SEQUENCE</scope>
</reference>
<name>A0A0F9LQW5_9ZZZZ</name>
<accession>A0A0F9LQW5</accession>
<proteinExistence type="predicted"/>
<dbReference type="EMBL" id="LAZR01010464">
    <property type="protein sequence ID" value="KKM66785.1"/>
    <property type="molecule type" value="Genomic_DNA"/>
</dbReference>
<comment type="caution">
    <text evidence="1">The sequence shown here is derived from an EMBL/GenBank/DDBJ whole genome shotgun (WGS) entry which is preliminary data.</text>
</comment>
<evidence type="ECO:0008006" key="2">
    <source>
        <dbReference type="Google" id="ProtNLM"/>
    </source>
</evidence>
<sequence length="77" mass="8905">MTWISTQDSLPCFICFGFQTGKKIRYRTEGGAEHEGIYQGWGLFGKDDRMDITHWQPIETTVTHDCPHTEIADENKQ</sequence>
<organism evidence="1">
    <name type="scientific">marine sediment metagenome</name>
    <dbReference type="NCBI Taxonomy" id="412755"/>
    <lineage>
        <taxon>unclassified sequences</taxon>
        <taxon>metagenomes</taxon>
        <taxon>ecological metagenomes</taxon>
    </lineage>
</organism>
<protein>
    <recommendedName>
        <fullName evidence="2">DUF551 domain-containing protein</fullName>
    </recommendedName>
</protein>